<keyword evidence="2" id="KW-1185">Reference proteome</keyword>
<dbReference type="Proteomes" id="UP000320496">
    <property type="component" value="Chromosome"/>
</dbReference>
<dbReference type="EMBL" id="CP036275">
    <property type="protein sequence ID" value="QDU35867.1"/>
    <property type="molecule type" value="Genomic_DNA"/>
</dbReference>
<dbReference type="KEGG" id="mri:Mal4_01490"/>
<proteinExistence type="predicted"/>
<reference evidence="1 2" key="1">
    <citation type="submission" date="2019-02" db="EMBL/GenBank/DDBJ databases">
        <title>Deep-cultivation of Planctomycetes and their phenomic and genomic characterization uncovers novel biology.</title>
        <authorList>
            <person name="Wiegand S."/>
            <person name="Jogler M."/>
            <person name="Boedeker C."/>
            <person name="Pinto D."/>
            <person name="Vollmers J."/>
            <person name="Rivas-Marin E."/>
            <person name="Kohn T."/>
            <person name="Peeters S.H."/>
            <person name="Heuer A."/>
            <person name="Rast P."/>
            <person name="Oberbeckmann S."/>
            <person name="Bunk B."/>
            <person name="Jeske O."/>
            <person name="Meyerdierks A."/>
            <person name="Storesund J.E."/>
            <person name="Kallscheuer N."/>
            <person name="Luecker S."/>
            <person name="Lage O.M."/>
            <person name="Pohl T."/>
            <person name="Merkel B.J."/>
            <person name="Hornburger P."/>
            <person name="Mueller R.-W."/>
            <person name="Bruemmer F."/>
            <person name="Labrenz M."/>
            <person name="Spormann A.M."/>
            <person name="Op den Camp H."/>
            <person name="Overmann J."/>
            <person name="Amann R."/>
            <person name="Jetten M.S.M."/>
            <person name="Mascher T."/>
            <person name="Medema M.H."/>
            <person name="Devos D.P."/>
            <person name="Kaster A.-K."/>
            <person name="Ovreas L."/>
            <person name="Rohde M."/>
            <person name="Galperin M.Y."/>
            <person name="Jogler C."/>
        </authorList>
    </citation>
    <scope>NUCLEOTIDE SEQUENCE [LARGE SCALE GENOMIC DNA]</scope>
    <source>
        <strain evidence="1 2">Mal4</strain>
    </source>
</reference>
<name>A0A517Z057_9PLAN</name>
<sequence length="68" mass="7311">MSETAAKLLAMFETLPEEEQHELLVVLMQRSGQFPATVLTDVALTGLADELFQQLDAGETDGSDTEAG</sequence>
<protein>
    <submittedName>
        <fullName evidence="1">Uncharacterized protein</fullName>
    </submittedName>
</protein>
<dbReference type="AlphaFoldDB" id="A0A517Z057"/>
<gene>
    <name evidence="1" type="ORF">Mal4_01490</name>
</gene>
<evidence type="ECO:0000313" key="2">
    <source>
        <dbReference type="Proteomes" id="UP000320496"/>
    </source>
</evidence>
<accession>A0A517Z057</accession>
<evidence type="ECO:0000313" key="1">
    <source>
        <dbReference type="EMBL" id="QDU35867.1"/>
    </source>
</evidence>
<organism evidence="1 2">
    <name type="scientific">Maioricimonas rarisocia</name>
    <dbReference type="NCBI Taxonomy" id="2528026"/>
    <lineage>
        <taxon>Bacteria</taxon>
        <taxon>Pseudomonadati</taxon>
        <taxon>Planctomycetota</taxon>
        <taxon>Planctomycetia</taxon>
        <taxon>Planctomycetales</taxon>
        <taxon>Planctomycetaceae</taxon>
        <taxon>Maioricimonas</taxon>
    </lineage>
</organism>